<feature type="signal peptide" evidence="6">
    <location>
        <begin position="1"/>
        <end position="26"/>
    </location>
</feature>
<dbReference type="GO" id="GO:0017004">
    <property type="term" value="P:cytochrome complex assembly"/>
    <property type="evidence" value="ECO:0007669"/>
    <property type="project" value="UniProtKB-KW"/>
</dbReference>
<dbReference type="Proteomes" id="UP000481339">
    <property type="component" value="Unassembled WGS sequence"/>
</dbReference>
<dbReference type="PROSITE" id="PS51257">
    <property type="entry name" value="PROKAR_LIPOPROTEIN"/>
    <property type="match status" value="1"/>
</dbReference>
<dbReference type="InterPro" id="IPR050553">
    <property type="entry name" value="Thioredoxin_ResA/DsbE_sf"/>
</dbReference>
<dbReference type="InterPro" id="IPR036249">
    <property type="entry name" value="Thioredoxin-like_sf"/>
</dbReference>
<evidence type="ECO:0000313" key="9">
    <source>
        <dbReference type="Proteomes" id="UP000481339"/>
    </source>
</evidence>
<dbReference type="AlphaFoldDB" id="A0A7C8BS70"/>
<proteinExistence type="predicted"/>
<keyword evidence="6" id="KW-0732">Signal</keyword>
<evidence type="ECO:0000313" key="8">
    <source>
        <dbReference type="EMBL" id="KAB1633508.1"/>
    </source>
</evidence>
<feature type="domain" description="Thioredoxin" evidence="7">
    <location>
        <begin position="33"/>
        <end position="205"/>
    </location>
</feature>
<dbReference type="PANTHER" id="PTHR42852:SF6">
    <property type="entry name" value="THIOL:DISULFIDE INTERCHANGE PROTEIN DSBE"/>
    <property type="match status" value="1"/>
</dbReference>
<dbReference type="InterPro" id="IPR013766">
    <property type="entry name" value="Thioredoxin_domain"/>
</dbReference>
<dbReference type="PANTHER" id="PTHR42852">
    <property type="entry name" value="THIOL:DISULFIDE INTERCHANGE PROTEIN DSBE"/>
    <property type="match status" value="1"/>
</dbReference>
<keyword evidence="3" id="KW-0735">Signal-anchor</keyword>
<reference evidence="8 9" key="1">
    <citation type="submission" date="2019-09" db="EMBL/GenBank/DDBJ databases">
        <title>Phylogeny of genus Pseudoclavibacter and closely related genus.</title>
        <authorList>
            <person name="Li Y."/>
        </authorList>
    </citation>
    <scope>NUCLEOTIDE SEQUENCE [LARGE SCALE GENOMIC DNA]</scope>
    <source>
        <strain evidence="8 9">JCM 16921</strain>
    </source>
</reference>
<keyword evidence="3" id="KW-0812">Transmembrane</keyword>
<keyword evidence="2" id="KW-0201">Cytochrome c-type biogenesis</keyword>
<dbReference type="PROSITE" id="PS51352">
    <property type="entry name" value="THIOREDOXIN_2"/>
    <property type="match status" value="1"/>
</dbReference>
<dbReference type="SUPFAM" id="SSF52833">
    <property type="entry name" value="Thioredoxin-like"/>
    <property type="match status" value="1"/>
</dbReference>
<evidence type="ECO:0000259" key="7">
    <source>
        <dbReference type="PROSITE" id="PS51352"/>
    </source>
</evidence>
<dbReference type="InterPro" id="IPR000866">
    <property type="entry name" value="AhpC/TSA"/>
</dbReference>
<dbReference type="EMBL" id="WBKA01000001">
    <property type="protein sequence ID" value="KAB1633508.1"/>
    <property type="molecule type" value="Genomic_DNA"/>
</dbReference>
<keyword evidence="9" id="KW-1185">Reference proteome</keyword>
<dbReference type="GO" id="GO:0030313">
    <property type="term" value="C:cell envelope"/>
    <property type="evidence" value="ECO:0007669"/>
    <property type="project" value="UniProtKB-SubCell"/>
</dbReference>
<dbReference type="Gene3D" id="3.40.30.10">
    <property type="entry name" value="Glutaredoxin"/>
    <property type="match status" value="1"/>
</dbReference>
<evidence type="ECO:0000256" key="3">
    <source>
        <dbReference type="ARBA" id="ARBA00022968"/>
    </source>
</evidence>
<comment type="subcellular location">
    <subcellularLocation>
        <location evidence="1">Cell envelope</location>
    </subcellularLocation>
</comment>
<dbReference type="RefSeq" id="WP_158035287.1">
    <property type="nucleotide sequence ID" value="NZ_BAAAZV010000006.1"/>
</dbReference>
<evidence type="ECO:0000256" key="1">
    <source>
        <dbReference type="ARBA" id="ARBA00004196"/>
    </source>
</evidence>
<evidence type="ECO:0000256" key="2">
    <source>
        <dbReference type="ARBA" id="ARBA00022748"/>
    </source>
</evidence>
<dbReference type="Pfam" id="PF00578">
    <property type="entry name" value="AhpC-TSA"/>
    <property type="match status" value="1"/>
</dbReference>
<sequence>MPASARRAARVATALALASASAVGLAACFGGDDLAGQQTGDTTDQGYVSGNGAVREYAADERPDPVSFTGRTDAGTTVSDADYLGSVTVVNFWYAACPPCRAEADDLKAISDEFAADDVRFLGVNVRDGAETAQAFERTHGIAYPSVLDADAGGDSVQTAFSAAGVPPKSVPTTVVLGRDGRATATILGQLDASTLRSLIRTALDESTAS</sequence>
<dbReference type="CDD" id="cd02966">
    <property type="entry name" value="TlpA_like_family"/>
    <property type="match status" value="1"/>
</dbReference>
<dbReference type="GO" id="GO:0016491">
    <property type="term" value="F:oxidoreductase activity"/>
    <property type="evidence" value="ECO:0007669"/>
    <property type="project" value="InterPro"/>
</dbReference>
<name>A0A7C8BS70_9MICO</name>
<evidence type="ECO:0000256" key="6">
    <source>
        <dbReference type="SAM" id="SignalP"/>
    </source>
</evidence>
<organism evidence="8 9">
    <name type="scientific">Pseudoclavibacter caeni</name>
    <dbReference type="NCBI Taxonomy" id="908846"/>
    <lineage>
        <taxon>Bacteria</taxon>
        <taxon>Bacillati</taxon>
        <taxon>Actinomycetota</taxon>
        <taxon>Actinomycetes</taxon>
        <taxon>Micrococcales</taxon>
        <taxon>Microbacteriaceae</taxon>
        <taxon>Pseudoclavibacter</taxon>
    </lineage>
</organism>
<gene>
    <name evidence="8" type="ORF">F8O02_00800</name>
</gene>
<keyword evidence="5" id="KW-0676">Redox-active center</keyword>
<keyword evidence="4" id="KW-1015">Disulfide bond</keyword>
<feature type="chain" id="PRO_5039312752" evidence="6">
    <location>
        <begin position="27"/>
        <end position="210"/>
    </location>
</feature>
<evidence type="ECO:0000256" key="4">
    <source>
        <dbReference type="ARBA" id="ARBA00023157"/>
    </source>
</evidence>
<dbReference type="OrthoDB" id="9796554at2"/>
<evidence type="ECO:0000256" key="5">
    <source>
        <dbReference type="ARBA" id="ARBA00023284"/>
    </source>
</evidence>
<accession>A0A7C8BS70</accession>
<comment type="caution">
    <text evidence="8">The sequence shown here is derived from an EMBL/GenBank/DDBJ whole genome shotgun (WGS) entry which is preliminary data.</text>
</comment>
<dbReference type="GO" id="GO:0016209">
    <property type="term" value="F:antioxidant activity"/>
    <property type="evidence" value="ECO:0007669"/>
    <property type="project" value="InterPro"/>
</dbReference>
<protein>
    <submittedName>
        <fullName evidence="8">TlpA family protein disulfide reductase</fullName>
    </submittedName>
</protein>